<feature type="binding site" evidence="7">
    <location>
        <position position="137"/>
    </location>
    <ligand>
        <name>substrate</name>
    </ligand>
</feature>
<dbReference type="GO" id="GO:0008448">
    <property type="term" value="F:N-acetylglucosamine-6-phosphate deacetylase activity"/>
    <property type="evidence" value="ECO:0007669"/>
    <property type="project" value="InterPro"/>
</dbReference>
<evidence type="ECO:0000313" key="10">
    <source>
        <dbReference type="EMBL" id="RAP76855.1"/>
    </source>
</evidence>
<dbReference type="Gene3D" id="2.30.40.10">
    <property type="entry name" value="Urease, subunit C, domain 1"/>
    <property type="match status" value="1"/>
</dbReference>
<dbReference type="OrthoDB" id="9776488at2"/>
<dbReference type="SUPFAM" id="SSF51556">
    <property type="entry name" value="Metallo-dependent hydrolases"/>
    <property type="match status" value="1"/>
</dbReference>
<dbReference type="PANTHER" id="PTHR11113:SF14">
    <property type="entry name" value="N-ACETYLGLUCOSAMINE-6-PHOSPHATE DEACETYLASE"/>
    <property type="match status" value="1"/>
</dbReference>
<dbReference type="Gene3D" id="3.20.20.140">
    <property type="entry name" value="Metal-dependent hydrolases"/>
    <property type="match status" value="1"/>
</dbReference>
<name>A0A328U7C2_9BACL</name>
<keyword evidence="2 8" id="KW-0479">Metal-binding</keyword>
<proteinExistence type="inferred from homology"/>
<dbReference type="PIRSF" id="PIRSF038994">
    <property type="entry name" value="NagA"/>
    <property type="match status" value="1"/>
</dbReference>
<feature type="active site" description="Proton donor/acceptor" evidence="6">
    <location>
        <position position="270"/>
    </location>
</feature>
<dbReference type="GO" id="GO:0046872">
    <property type="term" value="F:metal ion binding"/>
    <property type="evidence" value="ECO:0007669"/>
    <property type="project" value="UniProtKB-KW"/>
</dbReference>
<evidence type="ECO:0000256" key="7">
    <source>
        <dbReference type="PIRSR" id="PIRSR038994-2"/>
    </source>
</evidence>
<feature type="binding site" evidence="7">
    <location>
        <begin position="307"/>
        <end position="309"/>
    </location>
    <ligand>
        <name>substrate</name>
    </ligand>
</feature>
<comment type="cofactor">
    <cofactor evidence="8">
        <name>a divalent metal cation</name>
        <dbReference type="ChEBI" id="CHEBI:60240"/>
    </cofactor>
    <text evidence="8">Binds 1 divalent metal cation per subunit.</text>
</comment>
<accession>A0A328U7C2</accession>
<dbReference type="Pfam" id="PF01979">
    <property type="entry name" value="Amidohydro_1"/>
    <property type="match status" value="1"/>
</dbReference>
<evidence type="ECO:0000313" key="11">
    <source>
        <dbReference type="Proteomes" id="UP000249260"/>
    </source>
</evidence>
<evidence type="ECO:0000256" key="3">
    <source>
        <dbReference type="ARBA" id="ARBA00022801"/>
    </source>
</evidence>
<keyword evidence="4 5" id="KW-0119">Carbohydrate metabolism</keyword>
<feature type="binding site" evidence="8">
    <location>
        <position position="213"/>
    </location>
    <ligand>
        <name>Zn(2+)</name>
        <dbReference type="ChEBI" id="CHEBI:29105"/>
    </ligand>
</feature>
<evidence type="ECO:0000256" key="8">
    <source>
        <dbReference type="PIRSR" id="PIRSR038994-3"/>
    </source>
</evidence>
<dbReference type="PANTHER" id="PTHR11113">
    <property type="entry name" value="N-ACETYLGLUCOSAMINE-6-PHOSPHATE DEACETYLASE"/>
    <property type="match status" value="1"/>
</dbReference>
<sequence>MRTRWTGRRCDSGERVHIEAEDGVIQSILPASEPVEREDELWISPGWIDLQVNGFAGFDLNGDVTTEHDIAEVAHALFSHGVTSFCPTVITGSAARIRQAMRAIHAACENNGLLAEVIPGIHLEGPYLSAEDGPRGAHDRAHIRNPDPAEFADWQQAAGGRIALCTVAPEKEGAAPFIRELCETGVKVSIGHTMANPEQLQQAVAAGAAMSTHLGNGAHPVLPRHPNYIWEQLAEDALTAMFIADGHHLGASALKSMLRAKQNRFILVSDSVMFGGMPPGRYRSAIGHEVELLANGRLQTAADPRILAGSAQPLVCGIENAMKLGGISLKDAIDAVTKRPAEAMGWPGLGSLRAGARANLTLFCVEAGSRIRVRQTVVGGRTVWSEELASR</sequence>
<dbReference type="Proteomes" id="UP000249260">
    <property type="component" value="Unassembled WGS sequence"/>
</dbReference>
<protein>
    <submittedName>
        <fullName evidence="10">N-acetylglucosamine-6-phosphate deacetylase</fullName>
    </submittedName>
</protein>
<organism evidence="10 11">
    <name type="scientific">Paenibacillus montanisoli</name>
    <dbReference type="NCBI Taxonomy" id="2081970"/>
    <lineage>
        <taxon>Bacteria</taxon>
        <taxon>Bacillati</taxon>
        <taxon>Bacillota</taxon>
        <taxon>Bacilli</taxon>
        <taxon>Bacillales</taxon>
        <taxon>Paenibacillaceae</taxon>
        <taxon>Paenibacillus</taxon>
    </lineage>
</organism>
<evidence type="ECO:0000256" key="2">
    <source>
        <dbReference type="ARBA" id="ARBA00022723"/>
    </source>
</evidence>
<dbReference type="InterPro" id="IPR006680">
    <property type="entry name" value="Amidohydro-rel"/>
</dbReference>
<feature type="binding site" evidence="8">
    <location>
        <position position="192"/>
    </location>
    <ligand>
        <name>Zn(2+)</name>
        <dbReference type="ChEBI" id="CHEBI:29105"/>
    </ligand>
</feature>
<keyword evidence="11" id="KW-1185">Reference proteome</keyword>
<dbReference type="GO" id="GO:0006046">
    <property type="term" value="P:N-acetylglucosamine catabolic process"/>
    <property type="evidence" value="ECO:0007669"/>
    <property type="project" value="TreeGrafter"/>
</dbReference>
<dbReference type="InterPro" id="IPR011059">
    <property type="entry name" value="Metal-dep_hydrolase_composite"/>
</dbReference>
<feature type="domain" description="Amidohydrolase-related" evidence="9">
    <location>
        <begin position="43"/>
        <end position="383"/>
    </location>
</feature>
<evidence type="ECO:0000256" key="1">
    <source>
        <dbReference type="ARBA" id="ARBA00010716"/>
    </source>
</evidence>
<reference evidence="10 11" key="1">
    <citation type="submission" date="2018-06" db="EMBL/GenBank/DDBJ databases">
        <title>Paenibacillus montanisoli sp. nov., isolated from mountain area soil.</title>
        <authorList>
            <person name="Wu M."/>
        </authorList>
    </citation>
    <scope>NUCLEOTIDE SEQUENCE [LARGE SCALE GENOMIC DNA]</scope>
    <source>
        <strain evidence="10 11">RA17</strain>
    </source>
</reference>
<evidence type="ECO:0000256" key="4">
    <source>
        <dbReference type="ARBA" id="ARBA00023277"/>
    </source>
</evidence>
<evidence type="ECO:0000256" key="5">
    <source>
        <dbReference type="PIRNR" id="PIRNR038994"/>
    </source>
</evidence>
<feature type="binding site" evidence="8">
    <location>
        <position position="124"/>
    </location>
    <ligand>
        <name>Zn(2+)</name>
        <dbReference type="ChEBI" id="CHEBI:29105"/>
    </ligand>
</feature>
<dbReference type="RefSeq" id="WP_112883069.1">
    <property type="nucleotide sequence ID" value="NZ_QLUW01000002.1"/>
</dbReference>
<feature type="binding site" evidence="7">
    <location>
        <position position="224"/>
    </location>
    <ligand>
        <name>substrate</name>
    </ligand>
</feature>
<feature type="binding site" evidence="7">
    <location>
        <position position="248"/>
    </location>
    <ligand>
        <name>substrate</name>
    </ligand>
</feature>
<evidence type="ECO:0000259" key="9">
    <source>
        <dbReference type="Pfam" id="PF01979"/>
    </source>
</evidence>
<comment type="similarity">
    <text evidence="1 5">Belongs to the metallo-dependent hydrolases superfamily. NagA family.</text>
</comment>
<comment type="caution">
    <text evidence="10">The sequence shown here is derived from an EMBL/GenBank/DDBJ whole genome shotgun (WGS) entry which is preliminary data.</text>
</comment>
<feature type="binding site" evidence="7">
    <location>
        <begin position="216"/>
        <end position="217"/>
    </location>
    <ligand>
        <name>substrate</name>
    </ligand>
</feature>
<dbReference type="InterPro" id="IPR003764">
    <property type="entry name" value="GlcNAc_6-P_deAcase"/>
</dbReference>
<dbReference type="AlphaFoldDB" id="A0A328U7C2"/>
<evidence type="ECO:0000256" key="6">
    <source>
        <dbReference type="PIRSR" id="PIRSR038994-1"/>
    </source>
</evidence>
<keyword evidence="3 5" id="KW-0378">Hydrolase</keyword>
<gene>
    <name evidence="10" type="ORF">DL346_11115</name>
</gene>
<dbReference type="EMBL" id="QLUW01000002">
    <property type="protein sequence ID" value="RAP76855.1"/>
    <property type="molecule type" value="Genomic_DNA"/>
</dbReference>
<dbReference type="InterPro" id="IPR032466">
    <property type="entry name" value="Metal_Hydrolase"/>
</dbReference>